<dbReference type="Pfam" id="PF02221">
    <property type="entry name" value="E1_DerP2_DerF2"/>
    <property type="match status" value="1"/>
</dbReference>
<dbReference type="PANTHER" id="PTHR11306">
    <property type="entry name" value="NIEMANN PICK TYPE C2 PROTEIN NPC2-RELATED"/>
    <property type="match status" value="1"/>
</dbReference>
<organism evidence="6 7">
    <name type="scientific">Papilio machaon</name>
    <name type="common">Old World swallowtail butterfly</name>
    <dbReference type="NCBI Taxonomy" id="76193"/>
    <lineage>
        <taxon>Eukaryota</taxon>
        <taxon>Metazoa</taxon>
        <taxon>Ecdysozoa</taxon>
        <taxon>Arthropoda</taxon>
        <taxon>Hexapoda</taxon>
        <taxon>Insecta</taxon>
        <taxon>Pterygota</taxon>
        <taxon>Neoptera</taxon>
        <taxon>Endopterygota</taxon>
        <taxon>Lepidoptera</taxon>
        <taxon>Glossata</taxon>
        <taxon>Ditrysia</taxon>
        <taxon>Papilionoidea</taxon>
        <taxon>Papilionidae</taxon>
        <taxon>Papilioninae</taxon>
        <taxon>Papilio</taxon>
    </lineage>
</organism>
<comment type="subcellular location">
    <subcellularLocation>
        <location evidence="1">Secreted</location>
    </subcellularLocation>
</comment>
<keyword evidence="3" id="KW-0964">Secreted</keyword>
<protein>
    <submittedName>
        <fullName evidence="6">Ecdysteroid-regulated 16 kDa protein</fullName>
    </submittedName>
</protein>
<feature type="signal peptide" evidence="4">
    <location>
        <begin position="1"/>
        <end position="21"/>
    </location>
</feature>
<keyword evidence="4" id="KW-0732">Signal</keyword>
<evidence type="ECO:0000256" key="3">
    <source>
        <dbReference type="ARBA" id="ARBA00022525"/>
    </source>
</evidence>
<dbReference type="InterPro" id="IPR003172">
    <property type="entry name" value="ML_dom"/>
</dbReference>
<keyword evidence="7" id="KW-1185">Reference proteome</keyword>
<accession>A0A194RLM3</accession>
<dbReference type="AlphaFoldDB" id="A0A194RLM3"/>
<evidence type="ECO:0000256" key="2">
    <source>
        <dbReference type="ARBA" id="ARBA00006370"/>
    </source>
</evidence>
<dbReference type="Gene3D" id="2.60.40.770">
    <property type="match status" value="1"/>
</dbReference>
<comment type="similarity">
    <text evidence="2">Belongs to the NPC2 family.</text>
</comment>
<evidence type="ECO:0000313" key="6">
    <source>
        <dbReference type="EMBL" id="KPJ18215.1"/>
    </source>
</evidence>
<name>A0A194RLM3_PAPMA</name>
<feature type="chain" id="PRO_5008265300" evidence="4">
    <location>
        <begin position="22"/>
        <end position="166"/>
    </location>
</feature>
<dbReference type="GO" id="GO:0032934">
    <property type="term" value="F:sterol binding"/>
    <property type="evidence" value="ECO:0007669"/>
    <property type="project" value="InterPro"/>
</dbReference>
<dbReference type="InterPro" id="IPR039670">
    <property type="entry name" value="NPC2-like"/>
</dbReference>
<dbReference type="SUPFAM" id="SSF81296">
    <property type="entry name" value="E set domains"/>
    <property type="match status" value="1"/>
</dbReference>
<dbReference type="GO" id="GO:0015918">
    <property type="term" value="P:sterol transport"/>
    <property type="evidence" value="ECO:0007669"/>
    <property type="project" value="InterPro"/>
</dbReference>
<dbReference type="FunFam" id="2.60.40.770:FF:000001">
    <property type="entry name" value="NPC intracellular cholesterol transporter 2"/>
    <property type="match status" value="1"/>
</dbReference>
<dbReference type="SMART" id="SM00737">
    <property type="entry name" value="ML"/>
    <property type="match status" value="1"/>
</dbReference>
<evidence type="ECO:0000313" key="7">
    <source>
        <dbReference type="Proteomes" id="UP000053240"/>
    </source>
</evidence>
<evidence type="ECO:0000256" key="4">
    <source>
        <dbReference type="SAM" id="SignalP"/>
    </source>
</evidence>
<dbReference type="InterPro" id="IPR014756">
    <property type="entry name" value="Ig_E-set"/>
</dbReference>
<dbReference type="KEGG" id="pmac:106721565"/>
<gene>
    <name evidence="6" type="ORF">RR48_12063</name>
</gene>
<evidence type="ECO:0000259" key="5">
    <source>
        <dbReference type="SMART" id="SM00737"/>
    </source>
</evidence>
<proteinExistence type="inferred from homology"/>
<dbReference type="FunCoup" id="A0A194RLM3">
    <property type="interactions" value="142"/>
</dbReference>
<reference evidence="6 7" key="1">
    <citation type="journal article" date="2015" name="Nat. Commun.">
        <title>Outbred genome sequencing and CRISPR/Cas9 gene editing in butterflies.</title>
        <authorList>
            <person name="Li X."/>
            <person name="Fan D."/>
            <person name="Zhang W."/>
            <person name="Liu G."/>
            <person name="Zhang L."/>
            <person name="Zhao L."/>
            <person name="Fang X."/>
            <person name="Chen L."/>
            <person name="Dong Y."/>
            <person name="Chen Y."/>
            <person name="Ding Y."/>
            <person name="Zhao R."/>
            <person name="Feng M."/>
            <person name="Zhu Y."/>
            <person name="Feng Y."/>
            <person name="Jiang X."/>
            <person name="Zhu D."/>
            <person name="Xiang H."/>
            <person name="Feng X."/>
            <person name="Li S."/>
            <person name="Wang J."/>
            <person name="Zhang G."/>
            <person name="Kronforst M.R."/>
            <person name="Wang W."/>
        </authorList>
    </citation>
    <scope>NUCLEOTIDE SEQUENCE [LARGE SCALE GENOMIC DNA]</scope>
    <source>
        <strain evidence="6">Ya'a_city_454_Pm</strain>
        <tissue evidence="6">Whole body</tissue>
    </source>
</reference>
<evidence type="ECO:0000256" key="1">
    <source>
        <dbReference type="ARBA" id="ARBA00004613"/>
    </source>
</evidence>
<dbReference type="PANTHER" id="PTHR11306:SF68">
    <property type="entry name" value="NPC INTRACELLULAR CHOLESTEROL TRANSPORTER 2"/>
    <property type="match status" value="1"/>
</dbReference>
<dbReference type="EMBL" id="KQ460045">
    <property type="protein sequence ID" value="KPJ18215.1"/>
    <property type="molecule type" value="Genomic_DNA"/>
</dbReference>
<sequence length="166" mass="18221">MKNVSSIVFVLAAVSIALVWSDTNVTPAEQCEGQNFDDLRKRIQVIPCGRSSCKLQKGTNTTVVLKFKPEREVKTLVNEVYAKIGNLPLPFLGVTGVSACPQVTRVDGTPAPCPLAAGEEYVYTNVFPIESFYPTVNLRVHWELKDDEHSVICFEVPAVITAAKPK</sequence>
<dbReference type="GO" id="GO:0005576">
    <property type="term" value="C:extracellular region"/>
    <property type="evidence" value="ECO:0007669"/>
    <property type="project" value="UniProtKB-SubCell"/>
</dbReference>
<feature type="domain" description="MD-2-related lipid-recognition" evidence="5">
    <location>
        <begin position="28"/>
        <end position="158"/>
    </location>
</feature>
<dbReference type="InParanoid" id="A0A194RLM3"/>
<dbReference type="Proteomes" id="UP000053240">
    <property type="component" value="Unassembled WGS sequence"/>
</dbReference>
<dbReference type="OrthoDB" id="6332846at2759"/>
<dbReference type="STRING" id="76193.A0A194RLM3"/>